<keyword evidence="6 8" id="KW-0368">Histidine biosynthesis</keyword>
<keyword evidence="11" id="KW-1185">Reference proteome</keyword>
<comment type="caution">
    <text evidence="10">The sequence shown here is derived from an EMBL/GenBank/DDBJ whole genome shotgun (WGS) entry which is preliminary data.</text>
</comment>
<evidence type="ECO:0000256" key="4">
    <source>
        <dbReference type="ARBA" id="ARBA00022605"/>
    </source>
</evidence>
<name>A0ABT4CQ11_9CLOT</name>
<gene>
    <name evidence="10" type="ORF">OXH55_10400</name>
</gene>
<dbReference type="Pfam" id="PF02811">
    <property type="entry name" value="PHP"/>
    <property type="match status" value="1"/>
</dbReference>
<dbReference type="PANTHER" id="PTHR21039:SF0">
    <property type="entry name" value="HISTIDINOL-PHOSPHATASE"/>
    <property type="match status" value="1"/>
</dbReference>
<dbReference type="EC" id="3.1.3.15" evidence="3 8"/>
<dbReference type="Gene3D" id="3.20.20.140">
    <property type="entry name" value="Metal-dependent hydrolases"/>
    <property type="match status" value="1"/>
</dbReference>
<sequence>MDYHLHSQHSFDGKSTLSAICNSAVNKGIKEVCFTEHFSVDPEVPTYGYLDFHKYFSEIDECKNKYSKNLIIRKGVEICEPHLNSKKLQQTLKDKDLDFIIGSVHNIDKLKLRNYIKNKNNFEAYKGYFKEVYNAVSLGDMDILGHLDLLKRYAYNDLGNYIFPKFEDILTKILKKLIERNIGLELNTSGLRSDVKEIFPSVHVLKLYKNLGGEIITIGSDSHSSELIGEGFKLGINILKSCDFKYVFTFEKRKPNAVKI</sequence>
<keyword evidence="5 8" id="KW-0378">Hydrolase</keyword>
<dbReference type="SUPFAM" id="SSF89550">
    <property type="entry name" value="PHP domain-like"/>
    <property type="match status" value="1"/>
</dbReference>
<dbReference type="NCBIfam" id="TIGR01856">
    <property type="entry name" value="hisJ_fam"/>
    <property type="match status" value="1"/>
</dbReference>
<dbReference type="InterPro" id="IPR004013">
    <property type="entry name" value="PHP_dom"/>
</dbReference>
<evidence type="ECO:0000313" key="10">
    <source>
        <dbReference type="EMBL" id="MCY6371043.1"/>
    </source>
</evidence>
<accession>A0ABT4CQ11</accession>
<evidence type="ECO:0000256" key="1">
    <source>
        <dbReference type="ARBA" id="ARBA00004970"/>
    </source>
</evidence>
<dbReference type="Proteomes" id="UP001079657">
    <property type="component" value="Unassembled WGS sequence"/>
</dbReference>
<evidence type="ECO:0000256" key="5">
    <source>
        <dbReference type="ARBA" id="ARBA00022801"/>
    </source>
</evidence>
<comment type="similarity">
    <text evidence="2 8">Belongs to the PHP hydrolase family. HisK subfamily.</text>
</comment>
<evidence type="ECO:0000256" key="8">
    <source>
        <dbReference type="RuleBase" id="RU366003"/>
    </source>
</evidence>
<comment type="catalytic activity">
    <reaction evidence="7 8">
        <text>L-histidinol phosphate + H2O = L-histidinol + phosphate</text>
        <dbReference type="Rhea" id="RHEA:14465"/>
        <dbReference type="ChEBI" id="CHEBI:15377"/>
        <dbReference type="ChEBI" id="CHEBI:43474"/>
        <dbReference type="ChEBI" id="CHEBI:57699"/>
        <dbReference type="ChEBI" id="CHEBI:57980"/>
        <dbReference type="EC" id="3.1.3.15"/>
    </reaction>
</comment>
<proteinExistence type="inferred from homology"/>
<evidence type="ECO:0000256" key="3">
    <source>
        <dbReference type="ARBA" id="ARBA00013085"/>
    </source>
</evidence>
<dbReference type="InterPro" id="IPR010140">
    <property type="entry name" value="Histidinol_P_phosphatase_HisJ"/>
</dbReference>
<evidence type="ECO:0000256" key="2">
    <source>
        <dbReference type="ARBA" id="ARBA00009152"/>
    </source>
</evidence>
<evidence type="ECO:0000313" key="11">
    <source>
        <dbReference type="Proteomes" id="UP001079657"/>
    </source>
</evidence>
<protein>
    <recommendedName>
        <fullName evidence="3 8">Histidinol-phosphatase</fullName>
        <shortName evidence="8">HolPase</shortName>
        <ecNumber evidence="3 8">3.1.3.15</ecNumber>
    </recommendedName>
</protein>
<dbReference type="RefSeq" id="WP_268049881.1">
    <property type="nucleotide sequence ID" value="NZ_JAPQES010000003.1"/>
</dbReference>
<reference evidence="10" key="1">
    <citation type="submission" date="2022-12" db="EMBL/GenBank/DDBJ databases">
        <authorList>
            <person name="Wang J."/>
        </authorList>
    </citation>
    <scope>NUCLEOTIDE SEQUENCE</scope>
    <source>
        <strain evidence="10">HY-42-06</strain>
    </source>
</reference>
<keyword evidence="4 8" id="KW-0028">Amino-acid biosynthesis</keyword>
<evidence type="ECO:0000256" key="7">
    <source>
        <dbReference type="ARBA" id="ARBA00049158"/>
    </source>
</evidence>
<dbReference type="EMBL" id="JAPQES010000003">
    <property type="protein sequence ID" value="MCY6371043.1"/>
    <property type="molecule type" value="Genomic_DNA"/>
</dbReference>
<dbReference type="InterPro" id="IPR016195">
    <property type="entry name" value="Pol/histidinol_Pase-like"/>
</dbReference>
<feature type="domain" description="PHP" evidence="9">
    <location>
        <begin position="2"/>
        <end position="189"/>
    </location>
</feature>
<comment type="pathway">
    <text evidence="1 8">Amino-acid biosynthesis; L-histidine biosynthesis; L-histidine from 5-phospho-alpha-D-ribose 1-diphosphate: step 8/9.</text>
</comment>
<evidence type="ECO:0000259" key="9">
    <source>
        <dbReference type="Pfam" id="PF02811"/>
    </source>
</evidence>
<dbReference type="PANTHER" id="PTHR21039">
    <property type="entry name" value="HISTIDINOL PHOSPHATASE-RELATED"/>
    <property type="match status" value="1"/>
</dbReference>
<evidence type="ECO:0000256" key="6">
    <source>
        <dbReference type="ARBA" id="ARBA00023102"/>
    </source>
</evidence>
<organism evidence="10 11">
    <name type="scientific">Clostridium ganghwense</name>
    <dbReference type="NCBI Taxonomy" id="312089"/>
    <lineage>
        <taxon>Bacteria</taxon>
        <taxon>Bacillati</taxon>
        <taxon>Bacillota</taxon>
        <taxon>Clostridia</taxon>
        <taxon>Eubacteriales</taxon>
        <taxon>Clostridiaceae</taxon>
        <taxon>Clostridium</taxon>
    </lineage>
</organism>